<dbReference type="Proteomes" id="UP000549394">
    <property type="component" value="Unassembled WGS sequence"/>
</dbReference>
<sequence>MFPNERIPTVSEFLNEKLDSYMNRERREKKFDPDGVYRQKSRLEPFELACKVIKTKLVDGGVTLPRSKSRRSKSPKRSRIVNPLLIDNSRRVVSRGEARRLIETANKIYEATSLEKVEKIHRYRPDRSIPDYVEYGRVQNYTKHVGSILNSSYYIKYYLDEGLDSSDKGIAVRLQNMKIRRKKREQKALPHYNPFQPTTTVKPEKSVTFEDQAKKTPRAVTPTFVPQPLDSDSDHDVWERNSIECEVQQELEQPVKVRKIRLGKRNENESQKIGEINDSNSVHTYASVEHTIGN</sequence>
<evidence type="ECO:0000313" key="1">
    <source>
        <dbReference type="EMBL" id="CAD5125038.1"/>
    </source>
</evidence>
<dbReference type="EMBL" id="CAJFCJ010000024">
    <property type="protein sequence ID" value="CAD5125038.1"/>
    <property type="molecule type" value="Genomic_DNA"/>
</dbReference>
<protein>
    <submittedName>
        <fullName evidence="1">DgyrCDS13282</fullName>
    </submittedName>
</protein>
<comment type="caution">
    <text evidence="1">The sequence shown here is derived from an EMBL/GenBank/DDBJ whole genome shotgun (WGS) entry which is preliminary data.</text>
</comment>
<gene>
    <name evidence="1" type="ORF">DGYR_LOCUS12487</name>
</gene>
<proteinExistence type="predicted"/>
<dbReference type="AlphaFoldDB" id="A0A7I8WA73"/>
<name>A0A7I8WA73_9ANNE</name>
<organism evidence="1 2">
    <name type="scientific">Dimorphilus gyrociliatus</name>
    <dbReference type="NCBI Taxonomy" id="2664684"/>
    <lineage>
        <taxon>Eukaryota</taxon>
        <taxon>Metazoa</taxon>
        <taxon>Spiralia</taxon>
        <taxon>Lophotrochozoa</taxon>
        <taxon>Annelida</taxon>
        <taxon>Polychaeta</taxon>
        <taxon>Polychaeta incertae sedis</taxon>
        <taxon>Dinophilidae</taxon>
        <taxon>Dimorphilus</taxon>
    </lineage>
</organism>
<dbReference type="OrthoDB" id="6288156at2759"/>
<accession>A0A7I8WA73</accession>
<evidence type="ECO:0000313" key="2">
    <source>
        <dbReference type="Proteomes" id="UP000549394"/>
    </source>
</evidence>
<keyword evidence="2" id="KW-1185">Reference proteome</keyword>
<reference evidence="1 2" key="1">
    <citation type="submission" date="2020-08" db="EMBL/GenBank/DDBJ databases">
        <authorList>
            <person name="Hejnol A."/>
        </authorList>
    </citation>
    <scope>NUCLEOTIDE SEQUENCE [LARGE SCALE GENOMIC DNA]</scope>
</reference>